<evidence type="ECO:0000313" key="1">
    <source>
        <dbReference type="EMBL" id="CAB4128540.1"/>
    </source>
</evidence>
<name>A0A6J5L788_9CAUD</name>
<sequence>MLNSYRKLAKTRTQTAVTITVPAPIGGWNARDSLGAMDVQDAVTLQNWWPGTNSVVLRYGYSKHATGMTGQVETVMTYASGSQDKLFACVGTKVYNVTAGGAVGSADLTGLTNARWQYVNFTNTGGSYLMMVNGADKLRIYDGTNWHKDGDGAGYDITGVDTAQCSNINLFKNRVWLIQDQTLKAWYLPINAIAGAATALDMSSLVQMGGYLVAGMTWTLDAGYGMDDYLAFITSRGEVAVWRLTDPTTPSGISLIGIYTVGTPIGSRCWVKFGGDLLIITQDGVVPMSGALQSSRLDPRVSITNKIQYAMSSAISNYSQNFGWCLLYFPKENQLIMNVPVQENANQQQYVMNNITKSWCNFTGWNANCWTLYKDNPYFGGDGYVGQAWNTNADDGTDIASFGLQSFQTYGKANQKQCEMIRYHLFTNGVPQIYGNVNVDYNTLDQSVALDFTVETYATWDTSLWDSGIWGDSLVPNATWQGVTQIGYSFAPVIKSASQGIQLQWVASDLVFSGGGTL</sequence>
<reference evidence="1" key="1">
    <citation type="submission" date="2020-04" db="EMBL/GenBank/DDBJ databases">
        <authorList>
            <person name="Chiriac C."/>
            <person name="Salcher M."/>
            <person name="Ghai R."/>
            <person name="Kavagutti S V."/>
        </authorList>
    </citation>
    <scope>NUCLEOTIDE SEQUENCE</scope>
</reference>
<proteinExistence type="predicted"/>
<organism evidence="1">
    <name type="scientific">uncultured Caudovirales phage</name>
    <dbReference type="NCBI Taxonomy" id="2100421"/>
    <lineage>
        <taxon>Viruses</taxon>
        <taxon>Duplodnaviria</taxon>
        <taxon>Heunggongvirae</taxon>
        <taxon>Uroviricota</taxon>
        <taxon>Caudoviricetes</taxon>
        <taxon>Peduoviridae</taxon>
        <taxon>Maltschvirus</taxon>
        <taxon>Maltschvirus maltsch</taxon>
    </lineage>
</organism>
<gene>
    <name evidence="1" type="ORF">UFOVP102_46</name>
</gene>
<accession>A0A6J5L788</accession>
<protein>
    <submittedName>
        <fullName evidence="1">Uncharacterized protein</fullName>
    </submittedName>
</protein>
<dbReference type="EMBL" id="LR796228">
    <property type="protein sequence ID" value="CAB4128540.1"/>
    <property type="molecule type" value="Genomic_DNA"/>
</dbReference>